<proteinExistence type="inferred from homology"/>
<dbReference type="InterPro" id="IPR013324">
    <property type="entry name" value="RNA_pol_sigma_r3/r4-like"/>
</dbReference>
<dbReference type="GO" id="GO:0003677">
    <property type="term" value="F:DNA binding"/>
    <property type="evidence" value="ECO:0007669"/>
    <property type="project" value="UniProtKB-KW"/>
</dbReference>
<comment type="caution">
    <text evidence="7">The sequence shown here is derived from an EMBL/GenBank/DDBJ whole genome shotgun (WGS) entry which is preliminary data.</text>
</comment>
<dbReference type="InterPro" id="IPR039425">
    <property type="entry name" value="RNA_pol_sigma-70-like"/>
</dbReference>
<keyword evidence="4" id="KW-0238">DNA-binding</keyword>
<dbReference type="NCBIfam" id="TIGR02937">
    <property type="entry name" value="sigma70-ECF"/>
    <property type="match status" value="1"/>
</dbReference>
<dbReference type="PANTHER" id="PTHR43133:SF8">
    <property type="entry name" value="RNA POLYMERASE SIGMA FACTOR HI_1459-RELATED"/>
    <property type="match status" value="1"/>
</dbReference>
<dbReference type="Pfam" id="PF08281">
    <property type="entry name" value="Sigma70_r4_2"/>
    <property type="match status" value="1"/>
</dbReference>
<evidence type="ECO:0000256" key="5">
    <source>
        <dbReference type="ARBA" id="ARBA00023163"/>
    </source>
</evidence>
<keyword evidence="8" id="KW-1185">Reference proteome</keyword>
<evidence type="ECO:0000256" key="3">
    <source>
        <dbReference type="ARBA" id="ARBA00023082"/>
    </source>
</evidence>
<dbReference type="Gene3D" id="1.10.10.10">
    <property type="entry name" value="Winged helix-like DNA-binding domain superfamily/Winged helix DNA-binding domain"/>
    <property type="match status" value="1"/>
</dbReference>
<evidence type="ECO:0000313" key="7">
    <source>
        <dbReference type="EMBL" id="PLR22603.1"/>
    </source>
</evidence>
<evidence type="ECO:0000256" key="2">
    <source>
        <dbReference type="ARBA" id="ARBA00023015"/>
    </source>
</evidence>
<feature type="domain" description="RNA polymerase sigma factor 70 region 4 type 2" evidence="6">
    <location>
        <begin position="123"/>
        <end position="174"/>
    </location>
</feature>
<dbReference type="EMBL" id="PJRS01000038">
    <property type="protein sequence ID" value="PLR22603.1"/>
    <property type="molecule type" value="Genomic_DNA"/>
</dbReference>
<keyword evidence="2" id="KW-0805">Transcription regulation</keyword>
<organism evidence="7 8">
    <name type="scientific">Caulobacter zeae</name>
    <dbReference type="NCBI Taxonomy" id="2055137"/>
    <lineage>
        <taxon>Bacteria</taxon>
        <taxon>Pseudomonadati</taxon>
        <taxon>Pseudomonadota</taxon>
        <taxon>Alphaproteobacteria</taxon>
        <taxon>Caulobacterales</taxon>
        <taxon>Caulobacteraceae</taxon>
        <taxon>Caulobacter</taxon>
    </lineage>
</organism>
<dbReference type="Proteomes" id="UP000234479">
    <property type="component" value="Unassembled WGS sequence"/>
</dbReference>
<dbReference type="SUPFAM" id="SSF88659">
    <property type="entry name" value="Sigma3 and sigma4 domains of RNA polymerase sigma factors"/>
    <property type="match status" value="1"/>
</dbReference>
<protein>
    <submittedName>
        <fullName evidence="7">RNA polymerase subunit sigma-70</fullName>
    </submittedName>
</protein>
<sequence>MFDGVDPPMRAPEPAAPTNAIMVDLVQRFDARLRRYLGRFLAPTDVEDALQDIYLRLTRLAAGVPPPDFNATYVFKTADSVARDLRRRRLGRGGDRHVELPEDLAHEGPSPFDEVRWQQNADLLRRAIAALPRDQRLVLMMHRVEGLTLVEIAARTRTPLRTTQRLMADALARCRHRLKDCGWFEL</sequence>
<dbReference type="InterPro" id="IPR013325">
    <property type="entry name" value="RNA_pol_sigma_r2"/>
</dbReference>
<evidence type="ECO:0000259" key="6">
    <source>
        <dbReference type="Pfam" id="PF08281"/>
    </source>
</evidence>
<dbReference type="GO" id="GO:0016987">
    <property type="term" value="F:sigma factor activity"/>
    <property type="evidence" value="ECO:0007669"/>
    <property type="project" value="UniProtKB-KW"/>
</dbReference>
<dbReference type="CDD" id="cd06171">
    <property type="entry name" value="Sigma70_r4"/>
    <property type="match status" value="1"/>
</dbReference>
<dbReference type="SUPFAM" id="SSF88946">
    <property type="entry name" value="Sigma2 domain of RNA polymerase sigma factors"/>
    <property type="match status" value="1"/>
</dbReference>
<dbReference type="AlphaFoldDB" id="A0A2N5D953"/>
<dbReference type="GO" id="GO:0006352">
    <property type="term" value="P:DNA-templated transcription initiation"/>
    <property type="evidence" value="ECO:0007669"/>
    <property type="project" value="InterPro"/>
</dbReference>
<dbReference type="Gene3D" id="1.10.1740.10">
    <property type="match status" value="1"/>
</dbReference>
<dbReference type="InterPro" id="IPR013249">
    <property type="entry name" value="RNA_pol_sigma70_r4_t2"/>
</dbReference>
<accession>A0A2N5D953</accession>
<evidence type="ECO:0000313" key="8">
    <source>
        <dbReference type="Proteomes" id="UP000234479"/>
    </source>
</evidence>
<reference evidence="7 8" key="1">
    <citation type="submission" date="2017-12" db="EMBL/GenBank/DDBJ databases">
        <title>The genome sequence of Caulobacter sp. 410.</title>
        <authorList>
            <person name="Gao J."/>
            <person name="Mao X."/>
            <person name="Sun J."/>
        </authorList>
    </citation>
    <scope>NUCLEOTIDE SEQUENCE [LARGE SCALE GENOMIC DNA]</scope>
    <source>
        <strain evidence="7 8">410</strain>
    </source>
</reference>
<evidence type="ECO:0000256" key="1">
    <source>
        <dbReference type="ARBA" id="ARBA00010641"/>
    </source>
</evidence>
<keyword evidence="3" id="KW-0731">Sigma factor</keyword>
<comment type="similarity">
    <text evidence="1">Belongs to the sigma-70 factor family. ECF subfamily.</text>
</comment>
<dbReference type="InterPro" id="IPR014284">
    <property type="entry name" value="RNA_pol_sigma-70_dom"/>
</dbReference>
<keyword evidence="5" id="KW-0804">Transcription</keyword>
<dbReference type="PANTHER" id="PTHR43133">
    <property type="entry name" value="RNA POLYMERASE ECF-TYPE SIGMA FACTO"/>
    <property type="match status" value="1"/>
</dbReference>
<gene>
    <name evidence="7" type="ORF">SGCZBJ_17655</name>
</gene>
<dbReference type="InterPro" id="IPR036388">
    <property type="entry name" value="WH-like_DNA-bd_sf"/>
</dbReference>
<evidence type="ECO:0000256" key="4">
    <source>
        <dbReference type="ARBA" id="ARBA00023125"/>
    </source>
</evidence>
<name>A0A2N5D953_9CAUL</name>
<dbReference type="OrthoDB" id="7192620at2"/>